<proteinExistence type="predicted"/>
<keyword evidence="3" id="KW-1185">Reference proteome</keyword>
<organism evidence="2 3">
    <name type="scientific">Pristionchus fissidentatus</name>
    <dbReference type="NCBI Taxonomy" id="1538716"/>
    <lineage>
        <taxon>Eukaryota</taxon>
        <taxon>Metazoa</taxon>
        <taxon>Ecdysozoa</taxon>
        <taxon>Nematoda</taxon>
        <taxon>Chromadorea</taxon>
        <taxon>Rhabditida</taxon>
        <taxon>Rhabditina</taxon>
        <taxon>Diplogasteromorpha</taxon>
        <taxon>Diplogasteroidea</taxon>
        <taxon>Neodiplogasteridae</taxon>
        <taxon>Pristionchus</taxon>
    </lineage>
</organism>
<comment type="caution">
    <text evidence="2">The sequence shown here is derived from an EMBL/GenBank/DDBJ whole genome shotgun (WGS) entry which is preliminary data.</text>
</comment>
<name>A0AAV5VBT3_9BILA</name>
<gene>
    <name evidence="2" type="ORF">PFISCL1PPCAC_6672</name>
</gene>
<dbReference type="EMBL" id="BTSY01000002">
    <property type="protein sequence ID" value="GMT15375.1"/>
    <property type="molecule type" value="Genomic_DNA"/>
</dbReference>
<accession>A0AAV5VBT3</accession>
<evidence type="ECO:0000313" key="3">
    <source>
        <dbReference type="Proteomes" id="UP001432322"/>
    </source>
</evidence>
<dbReference type="AlphaFoldDB" id="A0AAV5VBT3"/>
<evidence type="ECO:0000313" key="2">
    <source>
        <dbReference type="EMBL" id="GMT15375.1"/>
    </source>
</evidence>
<evidence type="ECO:0000256" key="1">
    <source>
        <dbReference type="SAM" id="Coils"/>
    </source>
</evidence>
<keyword evidence="1" id="KW-0175">Coiled coil</keyword>
<feature type="non-terminal residue" evidence="2">
    <location>
        <position position="149"/>
    </location>
</feature>
<feature type="coiled-coil region" evidence="1">
    <location>
        <begin position="4"/>
        <end position="31"/>
    </location>
</feature>
<sequence length="149" mass="16990">SGNKASNSVQLVEAKEEIAKLQKQLKRVIELAGQDKARADAAENRLDTKRATAPDVRRENIQLHTQVGELKREIIQLKGEINRIKENEKKVAVIERNVVPDLRRENFKLYSRVSELTNEIDLLRKENVKIKSDRKSNASTIKIASHSDL</sequence>
<reference evidence="2" key="1">
    <citation type="submission" date="2023-10" db="EMBL/GenBank/DDBJ databases">
        <title>Genome assembly of Pristionchus species.</title>
        <authorList>
            <person name="Yoshida K."/>
            <person name="Sommer R.J."/>
        </authorList>
    </citation>
    <scope>NUCLEOTIDE SEQUENCE</scope>
    <source>
        <strain evidence="2">RS5133</strain>
    </source>
</reference>
<feature type="coiled-coil region" evidence="1">
    <location>
        <begin position="67"/>
        <end position="133"/>
    </location>
</feature>
<dbReference type="Gene3D" id="1.10.287.1490">
    <property type="match status" value="1"/>
</dbReference>
<feature type="non-terminal residue" evidence="2">
    <location>
        <position position="1"/>
    </location>
</feature>
<dbReference type="Proteomes" id="UP001432322">
    <property type="component" value="Unassembled WGS sequence"/>
</dbReference>
<protein>
    <submittedName>
        <fullName evidence="2">Uncharacterized protein</fullName>
    </submittedName>
</protein>